<feature type="transmembrane region" description="Helical" evidence="1">
    <location>
        <begin position="210"/>
        <end position="227"/>
    </location>
</feature>
<feature type="transmembrane region" description="Helical" evidence="1">
    <location>
        <begin position="233"/>
        <end position="250"/>
    </location>
</feature>
<sequence length="385" mass="41694">MKSLLLWSLGFRPFFLGGALFACIALAGWGVWLYGGFGNWQPFAGGLAWHRHEMPFGFTGALIAGFLLTAVPNWTGGPGTHGWPLIGLFALWSLARIAWWLPLPGTWVIALQLPFLPTLAWLLGQQLLAAKKRNNYPIVAVLGLLAVCQGLTLWGIVEQDDGLQRRGVLAGIWLVAALMSVIGGRVIPFFIQRGLGSSVPFVALAHEDKVLLLGTLLVALLTACGLGESAHSWLAALYLPLAGLHGLRLWRWHDRGLWRVPLLWSLYLAYGWLLMATLGMAAWHLGWLVQQSLVSHGLAVGGIGGMILAMIARVSLGHTGRALQPPRALGWAFAALQLGALCRIVLVPFLDLGLGIAAALWSLSFALFLIHYTGMLLQPRIASRA</sequence>
<dbReference type="RefSeq" id="WP_017126020.1">
    <property type="nucleotide sequence ID" value="NZ_JACAQE010000002.1"/>
</dbReference>
<feature type="transmembrane region" description="Helical" evidence="1">
    <location>
        <begin position="107"/>
        <end position="124"/>
    </location>
</feature>
<feature type="transmembrane region" description="Helical" evidence="1">
    <location>
        <begin position="83"/>
        <end position="101"/>
    </location>
</feature>
<dbReference type="EMBL" id="JACAQE010000002">
    <property type="protein sequence ID" value="NWC13200.1"/>
    <property type="molecule type" value="Genomic_DNA"/>
</dbReference>
<dbReference type="AlphaFoldDB" id="A0A7Y7XVN9"/>
<feature type="transmembrane region" description="Helical" evidence="1">
    <location>
        <begin position="136"/>
        <end position="156"/>
    </location>
</feature>
<feature type="transmembrane region" description="Helical" evidence="1">
    <location>
        <begin position="12"/>
        <end position="34"/>
    </location>
</feature>
<keyword evidence="1" id="KW-1133">Transmembrane helix</keyword>
<organism evidence="2 3">
    <name type="scientific">Pseudomonas gingeri</name>
    <dbReference type="NCBI Taxonomy" id="117681"/>
    <lineage>
        <taxon>Bacteria</taxon>
        <taxon>Pseudomonadati</taxon>
        <taxon>Pseudomonadota</taxon>
        <taxon>Gammaproteobacteria</taxon>
        <taxon>Pseudomonadales</taxon>
        <taxon>Pseudomonadaceae</taxon>
        <taxon>Pseudomonas</taxon>
    </lineage>
</organism>
<keyword evidence="1" id="KW-0472">Membrane</keyword>
<dbReference type="PROSITE" id="PS51257">
    <property type="entry name" value="PROKAR_LIPOPROTEIN"/>
    <property type="match status" value="1"/>
</dbReference>
<feature type="transmembrane region" description="Helical" evidence="1">
    <location>
        <begin position="262"/>
        <end position="285"/>
    </location>
</feature>
<feature type="transmembrane region" description="Helical" evidence="1">
    <location>
        <begin position="297"/>
        <end position="316"/>
    </location>
</feature>
<feature type="transmembrane region" description="Helical" evidence="1">
    <location>
        <begin position="328"/>
        <end position="350"/>
    </location>
</feature>
<feature type="transmembrane region" description="Helical" evidence="1">
    <location>
        <begin position="54"/>
        <end position="71"/>
    </location>
</feature>
<protein>
    <submittedName>
        <fullName evidence="2">NnrS family protein</fullName>
    </submittedName>
</protein>
<feature type="transmembrane region" description="Helical" evidence="1">
    <location>
        <begin position="168"/>
        <end position="190"/>
    </location>
</feature>
<keyword evidence="1" id="KW-0812">Transmembrane</keyword>
<name>A0A7Y7XVN9_9PSED</name>
<accession>A0A7Y7XVN9</accession>
<gene>
    <name evidence="2" type="ORF">HX845_06090</name>
</gene>
<evidence type="ECO:0000313" key="3">
    <source>
        <dbReference type="Proteomes" id="UP000517547"/>
    </source>
</evidence>
<dbReference type="Pfam" id="PF05940">
    <property type="entry name" value="NnrS"/>
    <property type="match status" value="1"/>
</dbReference>
<dbReference type="Proteomes" id="UP000517547">
    <property type="component" value="Unassembled WGS sequence"/>
</dbReference>
<proteinExistence type="predicted"/>
<dbReference type="InterPro" id="IPR010266">
    <property type="entry name" value="NnrS"/>
</dbReference>
<comment type="caution">
    <text evidence="2">The sequence shown here is derived from an EMBL/GenBank/DDBJ whole genome shotgun (WGS) entry which is preliminary data.</text>
</comment>
<evidence type="ECO:0000313" key="2">
    <source>
        <dbReference type="EMBL" id="NWC13200.1"/>
    </source>
</evidence>
<evidence type="ECO:0000256" key="1">
    <source>
        <dbReference type="SAM" id="Phobius"/>
    </source>
</evidence>
<feature type="transmembrane region" description="Helical" evidence="1">
    <location>
        <begin position="356"/>
        <end position="377"/>
    </location>
</feature>
<reference evidence="2 3" key="1">
    <citation type="submission" date="2020-04" db="EMBL/GenBank/DDBJ databases">
        <title>Molecular characterization of pseudomonads from Agaricus bisporus reveal novel blotch 2 pathogens in Western Europe.</title>
        <authorList>
            <person name="Taparia T."/>
            <person name="Krijger M."/>
            <person name="Haynes E."/>
            <person name="Elpinstone J.G."/>
            <person name="Noble R."/>
            <person name="Van Der Wolf J."/>
        </authorList>
    </citation>
    <scope>NUCLEOTIDE SEQUENCE [LARGE SCALE GENOMIC DNA]</scope>
    <source>
        <strain evidence="2 3">IPO3738</strain>
    </source>
</reference>